<reference evidence="1 2" key="1">
    <citation type="submission" date="2018-02" db="EMBL/GenBank/DDBJ databases">
        <title>8 Nocardia nova and 1 Nocardia cyriacigeorgica strain used for evolution to TMP-SMX.</title>
        <authorList>
            <person name="Mehta H."/>
            <person name="Weng J."/>
            <person name="Shamoo Y."/>
        </authorList>
    </citation>
    <scope>NUCLEOTIDE SEQUENCE [LARGE SCALE GENOMIC DNA]</scope>
    <source>
        <strain evidence="1 2">MDA3139</strain>
    </source>
</reference>
<evidence type="ECO:0000313" key="2">
    <source>
        <dbReference type="Proteomes" id="UP000239874"/>
    </source>
</evidence>
<evidence type="ECO:0008006" key="3">
    <source>
        <dbReference type="Google" id="ProtNLM"/>
    </source>
</evidence>
<dbReference type="AlphaFoldDB" id="A0A2S6AGK2"/>
<evidence type="ECO:0000313" key="1">
    <source>
        <dbReference type="EMBL" id="PPJ33875.1"/>
    </source>
</evidence>
<protein>
    <recommendedName>
        <fullName evidence="3">NAD(P)-binding domain-containing protein</fullName>
    </recommendedName>
</protein>
<comment type="caution">
    <text evidence="1">The sequence shown here is derived from an EMBL/GenBank/DDBJ whole genome shotgun (WGS) entry which is preliminary data.</text>
</comment>
<name>A0A2S6AGK2_9NOCA</name>
<accession>A0A2S6AGK2</accession>
<dbReference type="Gene3D" id="3.90.25.10">
    <property type="entry name" value="UDP-galactose 4-epimerase, domain 1"/>
    <property type="match status" value="1"/>
</dbReference>
<sequence length="64" mass="7130">MAVTRRSDRSTCRSTIRDGGVPIGSARALLGWDPTVSPEEGLRWTLAWFAQRRARTRFIPSQAG</sequence>
<gene>
    <name evidence="1" type="ORF">C5E45_31195</name>
</gene>
<dbReference type="InterPro" id="IPR036291">
    <property type="entry name" value="NAD(P)-bd_dom_sf"/>
</dbReference>
<organism evidence="1 2">
    <name type="scientific">Nocardia nova</name>
    <dbReference type="NCBI Taxonomy" id="37330"/>
    <lineage>
        <taxon>Bacteria</taxon>
        <taxon>Bacillati</taxon>
        <taxon>Actinomycetota</taxon>
        <taxon>Actinomycetes</taxon>
        <taxon>Mycobacteriales</taxon>
        <taxon>Nocardiaceae</taxon>
        <taxon>Nocardia</taxon>
    </lineage>
</organism>
<dbReference type="EMBL" id="PSZC01000034">
    <property type="protein sequence ID" value="PPJ33875.1"/>
    <property type="molecule type" value="Genomic_DNA"/>
</dbReference>
<dbReference type="SUPFAM" id="SSF51735">
    <property type="entry name" value="NAD(P)-binding Rossmann-fold domains"/>
    <property type="match status" value="1"/>
</dbReference>
<proteinExistence type="predicted"/>
<dbReference type="Proteomes" id="UP000239874">
    <property type="component" value="Unassembled WGS sequence"/>
</dbReference>